<dbReference type="Proteomes" id="UP000664914">
    <property type="component" value="Chromosome"/>
</dbReference>
<accession>A0A975HBT4</accession>
<dbReference type="EMBL" id="CP059319">
    <property type="protein sequence ID" value="QTH19666.1"/>
    <property type="molecule type" value="Genomic_DNA"/>
</dbReference>
<dbReference type="RefSeq" id="WP_208631648.1">
    <property type="nucleotide sequence ID" value="NZ_CP059319.1"/>
</dbReference>
<feature type="domain" description="Tip attachment protein J central straight fiber" evidence="1">
    <location>
        <begin position="753"/>
        <end position="855"/>
    </location>
</feature>
<reference evidence="2" key="2">
    <citation type="submission" date="2021-04" db="EMBL/GenBank/DDBJ databases">
        <title>Isolation and genomic analysis of the ibuprofen-degrading bacterium Sphingomonas strain MPO218.</title>
        <authorList>
            <person name="Aulestia M."/>
            <person name="Flores A."/>
            <person name="Mangas E.L."/>
            <person name="Perez-Pulido A.J."/>
            <person name="Santero E."/>
            <person name="Camacho E.M."/>
        </authorList>
    </citation>
    <scope>NUCLEOTIDE SEQUENCE</scope>
    <source>
        <strain evidence="2">MPO218</strain>
    </source>
</reference>
<gene>
    <name evidence="2" type="ORF">HRJ34_14920</name>
</gene>
<dbReference type="Pfam" id="PF09327">
    <property type="entry name" value="Phage_Tail_Tip"/>
    <property type="match status" value="1"/>
</dbReference>
<evidence type="ECO:0000259" key="1">
    <source>
        <dbReference type="Pfam" id="PF09327"/>
    </source>
</evidence>
<dbReference type="Gene3D" id="1.20.5.340">
    <property type="match status" value="1"/>
</dbReference>
<evidence type="ECO:0000313" key="2">
    <source>
        <dbReference type="EMBL" id="QTH19666.1"/>
    </source>
</evidence>
<dbReference type="InterPro" id="IPR015406">
    <property type="entry name" value="GpJ_CSF"/>
</dbReference>
<dbReference type="AlphaFoldDB" id="A0A975HBT4"/>
<reference evidence="2" key="1">
    <citation type="submission" date="2020-07" db="EMBL/GenBank/DDBJ databases">
        <authorList>
            <person name="Camacho E."/>
        </authorList>
    </citation>
    <scope>NUCLEOTIDE SEQUENCE</scope>
    <source>
        <strain evidence="2">MPO218</strain>
    </source>
</reference>
<protein>
    <submittedName>
        <fullName evidence="2">DUF1983 domain-containing protein</fullName>
    </submittedName>
</protein>
<sequence length="976" mass="102820">MPHILVELEPLDPTTGERVTLRAASADLREITGLGDQAWWPAVSEMPTRSMTLFDGDFSTAVALGTASLSLQIDRLAKQYANARRLFWPSAKITIYRGEATDAWPWPVWFKGKVDRYDSKANKLRPTASVDTTALDADLLNRTYAGTSGAEGGEDLKGQVKPLIFGRARNVEPVLVDEVNSVFQFSGYGPIQAVNALFERASSYGAPAADYASYAALVAGAIPPGRWATCLAQGMVRLGAPPAGVITGDVDGHKVGGTWPRRTGAIISAAAAIASVDSAFIDSASLAALDTAVPRNVNVVLTDQTSLLEFAQRLARPCNAQAGVDWTGRLFASRISLDDPVVTLDAQARQMPMVVENSEADVSPPYSRIAFGADRCWRVHSLDEIASPYTLILVGPYDAERIYRQGNIADVVEGDGSTTRWEYINATPAAGIFPAEGAYWTLLDDRLTGVLIAYPDGTPVAALQPAEPDATRGAPEGTYVADRLAEQVIADAVATLARVEEASEHFSQLVTDYLKTMLLGETREGRAQGLTWMDGEHLHTVQRRETRERIEGDEAIVTTISLIGAKSLDGASFILDVDAVKVSPTQTYAERDAEISASLTTLGGTITANYTALQTAIADEAASRVTAISTLTAALATETSNREAAIVTVQEAVTDEAGARTTAIADLQSQVDGVEADLAAQVSTLSEAISDESSARASALTTVNATLTSHDATLSANTASIGTLSTSLATLTTTEADHYASLSASISGVSATVTTHSSAISSLQGRTGAYWSVTTNTSSGATAFISARAETSPGVTTSNVAFGAKEVHISNPSAGSGWTMVLRVAGGNVEIYGNLKTTGSVSTPNLISNSVTKVESTLSGSTRTSNGGWYNVLSGAWHTFTLDYAADVLVLFMGRANYIGSSSLIVRMILYNAAETVIGSVEGPSSGDGAYMSNPSFPATWSLSAGTYHIGPQFLADSGDVEMRSGSGVIVFIRYK</sequence>
<organism evidence="2 3">
    <name type="scientific">Rhizorhabdus wittichii</name>
    <dbReference type="NCBI Taxonomy" id="160791"/>
    <lineage>
        <taxon>Bacteria</taxon>
        <taxon>Pseudomonadati</taxon>
        <taxon>Pseudomonadota</taxon>
        <taxon>Alphaproteobacteria</taxon>
        <taxon>Sphingomonadales</taxon>
        <taxon>Sphingomonadaceae</taxon>
        <taxon>Rhizorhabdus</taxon>
    </lineage>
</organism>
<proteinExistence type="predicted"/>
<name>A0A975HBT4_9SPHN</name>
<evidence type="ECO:0000313" key="3">
    <source>
        <dbReference type="Proteomes" id="UP000664914"/>
    </source>
</evidence>